<comment type="catalytic activity">
    <reaction evidence="5 7">
        <text>dimethylallyl phosphate + FMNH2 = prenylated FMNH2 + phosphate</text>
        <dbReference type="Rhea" id="RHEA:37743"/>
        <dbReference type="ChEBI" id="CHEBI:43474"/>
        <dbReference type="ChEBI" id="CHEBI:57618"/>
        <dbReference type="ChEBI" id="CHEBI:87467"/>
        <dbReference type="ChEBI" id="CHEBI:88052"/>
        <dbReference type="EC" id="2.5.1.129"/>
    </reaction>
</comment>
<evidence type="ECO:0000313" key="10">
    <source>
        <dbReference type="Proteomes" id="UP000318578"/>
    </source>
</evidence>
<dbReference type="Pfam" id="PF02441">
    <property type="entry name" value="Flavoprotein"/>
    <property type="match status" value="1"/>
</dbReference>
<name>A0A558AF96_9PSEU</name>
<evidence type="ECO:0000313" key="9">
    <source>
        <dbReference type="EMBL" id="TVT22932.1"/>
    </source>
</evidence>
<feature type="binding site" evidence="7">
    <location>
        <position position="176"/>
    </location>
    <ligand>
        <name>dimethylallyl phosphate</name>
        <dbReference type="ChEBI" id="CHEBI:88052"/>
    </ligand>
</feature>
<dbReference type="PANTHER" id="PTHR43374:SF1">
    <property type="entry name" value="FLAVIN PRENYLTRANSFERASE PAD1, MITOCHONDRIAL"/>
    <property type="match status" value="1"/>
</dbReference>
<dbReference type="GO" id="GO:0106141">
    <property type="term" value="F:flavin prenyltransferase activity"/>
    <property type="evidence" value="ECO:0007669"/>
    <property type="project" value="UniProtKB-EC"/>
</dbReference>
<keyword evidence="10" id="KW-1185">Reference proteome</keyword>
<feature type="binding site" evidence="7">
    <location>
        <begin position="17"/>
        <end position="19"/>
    </location>
    <ligand>
        <name>FMN</name>
        <dbReference type="ChEBI" id="CHEBI:58210"/>
    </ligand>
</feature>
<dbReference type="Gene3D" id="3.40.50.1950">
    <property type="entry name" value="Flavin prenyltransferase-like"/>
    <property type="match status" value="1"/>
</dbReference>
<dbReference type="PANTHER" id="PTHR43374">
    <property type="entry name" value="FLAVIN PRENYLTRANSFERASE"/>
    <property type="match status" value="1"/>
</dbReference>
<dbReference type="FunFam" id="3.40.50.1950:FF:000001">
    <property type="entry name" value="Flavin prenyltransferase UbiX"/>
    <property type="match status" value="1"/>
</dbReference>
<dbReference type="GO" id="GO:0016831">
    <property type="term" value="F:carboxy-lyase activity"/>
    <property type="evidence" value="ECO:0007669"/>
    <property type="project" value="TreeGrafter"/>
</dbReference>
<proteinExistence type="inferred from homology"/>
<evidence type="ECO:0000256" key="6">
    <source>
        <dbReference type="ARBA" id="ARBA00060793"/>
    </source>
</evidence>
<evidence type="ECO:0000256" key="4">
    <source>
        <dbReference type="ARBA" id="ARBA00022679"/>
    </source>
</evidence>
<comment type="caution">
    <text evidence="7">Lacks conserved residue(s) required for the propagation of feature annotation.</text>
</comment>
<sequence>MASTAARERRLVVGVSGSSAPQLAVKFLEIARELGTFETHVVLSAGARRSIELELRRDPAEVEALGDVVYDARDLGAAISSGSFETLGMVIVPCSMRTLAAVATGNSDNLVARAADVTLKERRRLVLVARETPLSYIHIENMRTVTLAGGTILPPVLAFYHRPETIDDLLRQTCGKILDQFGIENKTFRRWS</sequence>
<dbReference type="InterPro" id="IPR004507">
    <property type="entry name" value="UbiX-like"/>
</dbReference>
<feature type="binding site" evidence="7">
    <location>
        <position position="160"/>
    </location>
    <ligand>
        <name>dimethylallyl phosphate</name>
        <dbReference type="ChEBI" id="CHEBI:88052"/>
    </ligand>
</feature>
<dbReference type="AlphaFoldDB" id="A0A558AF96"/>
<evidence type="ECO:0000259" key="8">
    <source>
        <dbReference type="Pfam" id="PF02441"/>
    </source>
</evidence>
<dbReference type="NCBIfam" id="NF004685">
    <property type="entry name" value="PRK06029.1"/>
    <property type="match status" value="1"/>
</dbReference>
<gene>
    <name evidence="7" type="primary">ubiX</name>
    <name evidence="9" type="ORF">FNH06_11320</name>
</gene>
<feature type="binding site" evidence="7">
    <location>
        <position position="130"/>
    </location>
    <ligand>
        <name>FMN</name>
        <dbReference type="ChEBI" id="CHEBI:58210"/>
    </ligand>
</feature>
<dbReference type="EMBL" id="VJZA01000014">
    <property type="protein sequence ID" value="TVT22932.1"/>
    <property type="molecule type" value="Genomic_DNA"/>
</dbReference>
<keyword evidence="3 7" id="KW-0288">FMN</keyword>
<dbReference type="Proteomes" id="UP000318578">
    <property type="component" value="Unassembled WGS sequence"/>
</dbReference>
<comment type="similarity">
    <text evidence="6 7">Belongs to the UbiX/PAD1 family.</text>
</comment>
<keyword evidence="1 7" id="KW-0637">Prenyltransferase</keyword>
<feature type="binding site" evidence="7">
    <location>
        <begin position="95"/>
        <end position="98"/>
    </location>
    <ligand>
        <name>FMN</name>
        <dbReference type="ChEBI" id="CHEBI:58210"/>
    </ligand>
</feature>
<comment type="caution">
    <text evidence="9">The sequence shown here is derived from an EMBL/GenBank/DDBJ whole genome shotgun (WGS) entry which is preliminary data.</text>
</comment>
<organism evidence="9 10">
    <name type="scientific">Amycolatopsis acidiphila</name>
    <dbReference type="NCBI Taxonomy" id="715473"/>
    <lineage>
        <taxon>Bacteria</taxon>
        <taxon>Bacillati</taxon>
        <taxon>Actinomycetota</taxon>
        <taxon>Actinomycetes</taxon>
        <taxon>Pseudonocardiales</taxon>
        <taxon>Pseudonocardiaceae</taxon>
        <taxon>Amycolatopsis</taxon>
    </lineage>
</organism>
<dbReference type="EC" id="2.5.1.129" evidence="7"/>
<dbReference type="HAMAP" id="MF_01984">
    <property type="entry name" value="ubiX_pad"/>
    <property type="match status" value="1"/>
</dbReference>
<accession>A0A558AF96</accession>
<dbReference type="InterPro" id="IPR036551">
    <property type="entry name" value="Flavin_trans-like"/>
</dbReference>
<evidence type="ECO:0000256" key="2">
    <source>
        <dbReference type="ARBA" id="ARBA00022630"/>
    </source>
</evidence>
<dbReference type="SUPFAM" id="SSF52507">
    <property type="entry name" value="Homo-oligomeric flavin-containing Cys decarboxylases, HFCD"/>
    <property type="match status" value="1"/>
</dbReference>
<protein>
    <recommendedName>
        <fullName evidence="7">Flavin prenyltransferase UbiX</fullName>
        <ecNumber evidence="7">2.5.1.129</ecNumber>
    </recommendedName>
</protein>
<dbReference type="InterPro" id="IPR003382">
    <property type="entry name" value="Flavoprotein"/>
</dbReference>
<reference evidence="9 10" key="1">
    <citation type="submission" date="2019-07" db="EMBL/GenBank/DDBJ databases">
        <title>New species of Amycolatopsis and Streptomyces.</title>
        <authorList>
            <person name="Duangmal K."/>
            <person name="Teo W.F.A."/>
            <person name="Lipun K."/>
        </authorList>
    </citation>
    <scope>NUCLEOTIDE SEQUENCE [LARGE SCALE GENOMIC DNA]</scope>
    <source>
        <strain evidence="9 10">JCM 30562</strain>
    </source>
</reference>
<evidence type="ECO:0000256" key="7">
    <source>
        <dbReference type="HAMAP-Rule" id="MF_01984"/>
    </source>
</evidence>
<evidence type="ECO:0000256" key="5">
    <source>
        <dbReference type="ARBA" id="ARBA00050612"/>
    </source>
</evidence>
<feature type="domain" description="Flavoprotein" evidence="8">
    <location>
        <begin position="10"/>
        <end position="179"/>
    </location>
</feature>
<evidence type="ECO:0000256" key="3">
    <source>
        <dbReference type="ARBA" id="ARBA00022643"/>
    </source>
</evidence>
<keyword evidence="4 7" id="KW-0808">Transferase</keyword>
<dbReference type="OrthoDB" id="9781577at2"/>
<evidence type="ECO:0000256" key="1">
    <source>
        <dbReference type="ARBA" id="ARBA00022602"/>
    </source>
</evidence>
<dbReference type="RefSeq" id="WP_144637407.1">
    <property type="nucleotide sequence ID" value="NZ_BNAX01000001.1"/>
</dbReference>
<dbReference type="NCBIfam" id="TIGR00421">
    <property type="entry name" value="ubiX_pad"/>
    <property type="match status" value="1"/>
</dbReference>
<comment type="function">
    <text evidence="7">Flavin prenyltransferase that catalyzes the synthesis of the prenylated FMN cofactor (prenyl-FMN) for 4-hydroxy-3-polyprenylbenzoic acid decarboxylase UbiD. The prenyltransferase is metal-independent and links a dimethylallyl moiety from dimethylallyl monophosphate (DMAP) to the flavin N5 and C6 atoms of FMN.</text>
</comment>
<feature type="binding site" evidence="7">
    <location>
        <position position="44"/>
    </location>
    <ligand>
        <name>FMN</name>
        <dbReference type="ChEBI" id="CHEBI:58210"/>
    </ligand>
</feature>
<keyword evidence="2 7" id="KW-0285">Flavoprotein</keyword>